<feature type="domain" description="Vacuolar protein 14 C-terminal Fig4-binding" evidence="6">
    <location>
        <begin position="753"/>
        <end position="987"/>
    </location>
</feature>
<keyword evidence="4" id="KW-0472">Membrane</keyword>
<keyword evidence="8" id="KW-1185">Reference proteome</keyword>
<evidence type="ECO:0000313" key="7">
    <source>
        <dbReference type="EMBL" id="KAL3797526.1"/>
    </source>
</evidence>
<organism evidence="7 8">
    <name type="scientific">Cyclotella cryptica</name>
    <dbReference type="NCBI Taxonomy" id="29204"/>
    <lineage>
        <taxon>Eukaryota</taxon>
        <taxon>Sar</taxon>
        <taxon>Stramenopiles</taxon>
        <taxon>Ochrophyta</taxon>
        <taxon>Bacillariophyta</taxon>
        <taxon>Coscinodiscophyceae</taxon>
        <taxon>Thalassiosirophycidae</taxon>
        <taxon>Stephanodiscales</taxon>
        <taxon>Stephanodiscaceae</taxon>
        <taxon>Cyclotella</taxon>
    </lineage>
</organism>
<dbReference type="Gene3D" id="1.25.10.10">
    <property type="entry name" value="Leucine-rich Repeat Variant"/>
    <property type="match status" value="2"/>
</dbReference>
<dbReference type="EMBL" id="JABMIG020000054">
    <property type="protein sequence ID" value="KAL3797526.1"/>
    <property type="molecule type" value="Genomic_DNA"/>
</dbReference>
<dbReference type="PANTHER" id="PTHR16023">
    <property type="entry name" value="TAX1 BINDING PROTEIN-RELATED"/>
    <property type="match status" value="1"/>
</dbReference>
<comment type="subcellular location">
    <subcellularLocation>
        <location evidence="1">Endomembrane system</location>
    </subcellularLocation>
</comment>
<feature type="compositionally biased region" description="Acidic residues" evidence="5">
    <location>
        <begin position="11"/>
        <end position="22"/>
    </location>
</feature>
<dbReference type="InterPro" id="IPR011989">
    <property type="entry name" value="ARM-like"/>
</dbReference>
<dbReference type="InterPro" id="IPR016024">
    <property type="entry name" value="ARM-type_fold"/>
</dbReference>
<feature type="compositionally biased region" description="Low complexity" evidence="5">
    <location>
        <begin position="23"/>
        <end position="32"/>
    </location>
</feature>
<dbReference type="Pfam" id="PF11916">
    <property type="entry name" value="Vac14_Fig4_bd"/>
    <property type="match status" value="1"/>
</dbReference>
<name>A0ABD3QDD6_9STRA</name>
<dbReference type="Proteomes" id="UP001516023">
    <property type="component" value="Unassembled WGS sequence"/>
</dbReference>
<feature type="compositionally biased region" description="Low complexity" evidence="5">
    <location>
        <begin position="95"/>
        <end position="113"/>
    </location>
</feature>
<feature type="region of interest" description="Disordered" evidence="5">
    <location>
        <begin position="1048"/>
        <end position="1112"/>
    </location>
</feature>
<dbReference type="InterPro" id="IPR026825">
    <property type="entry name" value="Vac14"/>
</dbReference>
<gene>
    <name evidence="7" type="ORF">HJC23_009890</name>
</gene>
<dbReference type="PANTHER" id="PTHR16023:SF0">
    <property type="entry name" value="PROTEIN VAC14 HOMOLOG"/>
    <property type="match status" value="1"/>
</dbReference>
<feature type="compositionally biased region" description="Low complexity" evidence="5">
    <location>
        <begin position="250"/>
        <end position="260"/>
    </location>
</feature>
<proteinExistence type="inferred from homology"/>
<evidence type="ECO:0000256" key="4">
    <source>
        <dbReference type="ARBA" id="ARBA00023136"/>
    </source>
</evidence>
<dbReference type="InterPro" id="IPR021841">
    <property type="entry name" value="VAC14_Fig4p-bd"/>
</dbReference>
<feature type="region of interest" description="Disordered" evidence="5">
    <location>
        <begin position="703"/>
        <end position="722"/>
    </location>
</feature>
<dbReference type="Pfam" id="PF12755">
    <property type="entry name" value="Vac14_Fab1_bd"/>
    <property type="match status" value="1"/>
</dbReference>
<feature type="region of interest" description="Disordered" evidence="5">
    <location>
        <begin position="1"/>
        <end position="288"/>
    </location>
</feature>
<dbReference type="AlphaFoldDB" id="A0ABD3QDD6"/>
<evidence type="ECO:0000259" key="6">
    <source>
        <dbReference type="Pfam" id="PF11916"/>
    </source>
</evidence>
<comment type="similarity">
    <text evidence="2">Belongs to the VAC14 family.</text>
</comment>
<dbReference type="GO" id="GO:0012505">
    <property type="term" value="C:endomembrane system"/>
    <property type="evidence" value="ECO:0007669"/>
    <property type="project" value="UniProtKB-SubCell"/>
</dbReference>
<evidence type="ECO:0000256" key="3">
    <source>
        <dbReference type="ARBA" id="ARBA00022737"/>
    </source>
</evidence>
<feature type="compositionally biased region" description="Gly residues" evidence="5">
    <location>
        <begin position="1069"/>
        <end position="1083"/>
    </location>
</feature>
<feature type="compositionally biased region" description="Low complexity" evidence="5">
    <location>
        <begin position="1052"/>
        <end position="1068"/>
    </location>
</feature>
<evidence type="ECO:0000256" key="2">
    <source>
        <dbReference type="ARBA" id="ARBA00010225"/>
    </source>
</evidence>
<protein>
    <recommendedName>
        <fullName evidence="6">Vacuolar protein 14 C-terminal Fig4-binding domain-containing protein</fullName>
    </recommendedName>
</protein>
<feature type="compositionally biased region" description="Low complexity" evidence="5">
    <location>
        <begin position="210"/>
        <end position="235"/>
    </location>
</feature>
<feature type="compositionally biased region" description="Basic and acidic residues" evidence="5">
    <location>
        <begin position="703"/>
        <end position="712"/>
    </location>
</feature>
<sequence length="1112" mass="122003">MNSSNNYNDLASDDDTSAEESNSDAGSSSSSSRAERLRRERTQRHRQRLQRVKQFQQASAQNMAQQQQQSQSLQQAPAIQQQQQQQRQGHARNNSESSSGSTASSMASSGITAARRRLLLATASSNAPSTKDGSGNVAPSDSTRVPARQPPPQQQQPVTNTRQLVQQQRVQQQQQQVQPADQQKTTQVAIAPNAPSPQTAAVTNQRKDNPTNSSPSIPSNTSQQNSPTRPSKPIHTLPPPPTPPKHPNIQHSLSSSSSTSQHHHHHPHAIPHQQSLPPLSKSTGPVLVSIESPLPPLVQRSLGDRSYEKRKNAALEIEQLVKSLSEAHNLPMIQSIIAVLAKDFCTSMNANYRKGGLIGIAAAAIGLMGNTRQHLEGLLFPVLHCFDDPESRVRYYACESLYNIAKVARGNVLRYFNPIFDGLTKLFADVDVDVKNGANLLDRLIKDIVTESESFHVEHFLPLLQTYIRRTNPYIRQLLVGWITVLDSVPDISMIDYLPDFLDGLFNMLSDSNREIRQAADSALSDFLKEVRHSTVLELGPLVTILVNQCMSKDRLNRLTAITWIEELIRHPHSGGDALLPHHADVLGAILHCISDSEDQICLVAERTNADLLALVRDTHCDFRIAPLLETLTETIMNKDDVPTKMASLRWINMLLEKRRGDMTEFVSQLLPVLLKTLSDASDAVVLLTLQVLARISLGDGGSRVDNKEPEQPGKIGENMESVHSGLLPGKKDEKYFKIVINAILGLFASDRMLLENRGSLVVRKFCVLLDAESVYMLMADVLASSFESSPAKDDSGIADDLEKGSDTADALSKHNDTSVYSVEFVSTMVQTLNLILLTASELHGLRVLLAKAFETPDCDFEDINISNPHDEQSGTRTGVQVFVSLFRCWCHSPVATFSLCLLARAYSIAFALVQKFSEMEVTVGFLMQVEKLIQLLESPVFLHLRLQLLDVESPYHAPLLKSCYGLLMLLPQSDAFRSLNDRLSTVCNLRDNLGIPPNAGVQPSPMSKRQSELLARFDEVMSFHRKLSSRENQQMLSGELIHDGLNRGRIASSSGAGKSAGKAKSTGPGNGAGGLTGTGGATNGNAPTSVFFSGSDHDTSVHGRGRITQEV</sequence>
<comment type="caution">
    <text evidence="7">The sequence shown here is derived from an EMBL/GenBank/DDBJ whole genome shotgun (WGS) entry which is preliminary data.</text>
</comment>
<reference evidence="7 8" key="1">
    <citation type="journal article" date="2020" name="G3 (Bethesda)">
        <title>Improved Reference Genome for Cyclotella cryptica CCMP332, a Model for Cell Wall Morphogenesis, Salinity Adaptation, and Lipid Production in Diatoms (Bacillariophyta).</title>
        <authorList>
            <person name="Roberts W.R."/>
            <person name="Downey K.M."/>
            <person name="Ruck E.C."/>
            <person name="Traller J.C."/>
            <person name="Alverson A.J."/>
        </authorList>
    </citation>
    <scope>NUCLEOTIDE SEQUENCE [LARGE SCALE GENOMIC DNA]</scope>
    <source>
        <strain evidence="7 8">CCMP332</strain>
    </source>
</reference>
<feature type="compositionally biased region" description="Basic residues" evidence="5">
    <location>
        <begin position="41"/>
        <end position="51"/>
    </location>
</feature>
<feature type="compositionally biased region" description="Polar residues" evidence="5">
    <location>
        <begin position="122"/>
        <end position="143"/>
    </location>
</feature>
<feature type="compositionally biased region" description="Basic and acidic residues" evidence="5">
    <location>
        <begin position="1096"/>
        <end position="1112"/>
    </location>
</feature>
<feature type="compositionally biased region" description="Low complexity" evidence="5">
    <location>
        <begin position="155"/>
        <end position="187"/>
    </location>
</feature>
<feature type="compositionally biased region" description="Pro residues" evidence="5">
    <location>
        <begin position="236"/>
        <end position="246"/>
    </location>
</feature>
<dbReference type="Pfam" id="PF24987">
    <property type="entry name" value="HEAT_EF3_N"/>
    <property type="match status" value="1"/>
</dbReference>
<dbReference type="SUPFAM" id="SSF48371">
    <property type="entry name" value="ARM repeat"/>
    <property type="match status" value="1"/>
</dbReference>
<evidence type="ECO:0000313" key="8">
    <source>
        <dbReference type="Proteomes" id="UP001516023"/>
    </source>
</evidence>
<evidence type="ECO:0000256" key="1">
    <source>
        <dbReference type="ARBA" id="ARBA00004308"/>
    </source>
</evidence>
<feature type="compositionally biased region" description="Low complexity" evidence="5">
    <location>
        <begin position="54"/>
        <end position="88"/>
    </location>
</feature>
<keyword evidence="3" id="KW-0677">Repeat</keyword>
<accession>A0ABD3QDD6</accession>
<evidence type="ECO:0000256" key="5">
    <source>
        <dbReference type="SAM" id="MobiDB-lite"/>
    </source>
</evidence>